<sequence>GGPHTLILGRASPPVSPESLALRVLQTIVFHNASSTDTEVKALLGDLETLALNCSTCEIRFLQPWAPQLLAAKEWQDLELEIHRSLADFVLTANRIVQQMGADYPFVTQASIGCELHPNQTSRGFYDIGVNGEGFIHFDEAAGAWLAGTANQLVLRVSSLVNWDKNANTRLQYFLRITCIYVIHSFAQSGRESLERQERPVAVVFARAPPAAGTPSSTLVVCRVTGFYPRPIRVSWLQDGEEVAPGWRLNSTGILPNADLTYQLRSSLAVEPGDGHSYACRVEHVSLGGHSLLIPWRHSRRWRRGLVVGITLGVLVVAAVAVAVALWWSRRRGVPAPSGPGGGGGAIHPVTVPSVLSSQGRPGLWTWGVQGFRGQQPQRGYRPLPWEHGP</sequence>
<dbReference type="GO" id="GO:0048007">
    <property type="term" value="P:antigen processing and presentation, exogenous lipid antigen via MHC class Ib"/>
    <property type="evidence" value="ECO:0007669"/>
    <property type="project" value="TreeGrafter"/>
</dbReference>
<dbReference type="SMART" id="SM00407">
    <property type="entry name" value="IGc1"/>
    <property type="match status" value="1"/>
</dbReference>
<keyword evidence="1" id="KW-0325">Glycoprotein</keyword>
<dbReference type="Gene3D" id="3.30.500.10">
    <property type="entry name" value="MHC class I-like antigen recognition-like"/>
    <property type="match status" value="1"/>
</dbReference>
<dbReference type="InterPro" id="IPR013783">
    <property type="entry name" value="Ig-like_fold"/>
</dbReference>
<dbReference type="InterPro" id="IPR011162">
    <property type="entry name" value="MHC_I/II-like_Ag-recog"/>
</dbReference>
<dbReference type="InterPro" id="IPR007110">
    <property type="entry name" value="Ig-like_dom"/>
</dbReference>
<dbReference type="Ensembl" id="ENSPCET00000023292.1">
    <property type="protein sequence ID" value="ENSPCEP00000022535.1"/>
    <property type="gene ID" value="ENSPCEG00000017181.1"/>
</dbReference>
<keyword evidence="2" id="KW-0472">Membrane</keyword>
<accession>A0A8C8SQZ8</accession>
<feature type="domain" description="Ig-like" evidence="3">
    <location>
        <begin position="200"/>
        <end position="284"/>
    </location>
</feature>
<dbReference type="AlphaFoldDB" id="A0A8C8SQZ8"/>
<keyword evidence="5" id="KW-1185">Reference proteome</keyword>
<dbReference type="SUPFAM" id="SSF54452">
    <property type="entry name" value="MHC antigen-recognition domain"/>
    <property type="match status" value="1"/>
</dbReference>
<evidence type="ECO:0000259" key="3">
    <source>
        <dbReference type="PROSITE" id="PS50835"/>
    </source>
</evidence>
<keyword evidence="2" id="KW-1133">Transmembrane helix</keyword>
<feature type="transmembrane region" description="Helical" evidence="2">
    <location>
        <begin position="306"/>
        <end position="328"/>
    </location>
</feature>
<dbReference type="InterPro" id="IPR037055">
    <property type="entry name" value="MHC_I-like_Ag-recog_sf"/>
</dbReference>
<dbReference type="Pfam" id="PF07654">
    <property type="entry name" value="C1-set"/>
    <property type="match status" value="1"/>
</dbReference>
<dbReference type="InterPro" id="IPR050208">
    <property type="entry name" value="MHC_class-I_related"/>
</dbReference>
<organism evidence="4 5">
    <name type="scientific">Pelusios castaneus</name>
    <name type="common">West African mud turtle</name>
    <dbReference type="NCBI Taxonomy" id="367368"/>
    <lineage>
        <taxon>Eukaryota</taxon>
        <taxon>Metazoa</taxon>
        <taxon>Chordata</taxon>
        <taxon>Craniata</taxon>
        <taxon>Vertebrata</taxon>
        <taxon>Euteleostomi</taxon>
        <taxon>Archelosauria</taxon>
        <taxon>Testudinata</taxon>
        <taxon>Testudines</taxon>
        <taxon>Pleurodira</taxon>
        <taxon>Pelomedusidae</taxon>
        <taxon>Pelusios</taxon>
    </lineage>
</organism>
<reference evidence="4" key="1">
    <citation type="submission" date="2025-08" db="UniProtKB">
        <authorList>
            <consortium name="Ensembl"/>
        </authorList>
    </citation>
    <scope>IDENTIFICATION</scope>
</reference>
<keyword evidence="2" id="KW-0812">Transmembrane</keyword>
<dbReference type="PANTHER" id="PTHR16675:SF160">
    <property type="entry name" value="T-CELL SURFACE GLYCOPROTEIN CD1A"/>
    <property type="match status" value="1"/>
</dbReference>
<dbReference type="PANTHER" id="PTHR16675">
    <property type="entry name" value="MHC CLASS I-RELATED"/>
    <property type="match status" value="1"/>
</dbReference>
<dbReference type="InterPro" id="IPR036179">
    <property type="entry name" value="Ig-like_dom_sf"/>
</dbReference>
<dbReference type="InterPro" id="IPR003006">
    <property type="entry name" value="Ig/MHC_CS"/>
</dbReference>
<dbReference type="Pfam" id="PF16497">
    <property type="entry name" value="MHC_I_3"/>
    <property type="match status" value="1"/>
</dbReference>
<evidence type="ECO:0000313" key="4">
    <source>
        <dbReference type="Ensembl" id="ENSPCEP00000022535.1"/>
    </source>
</evidence>
<dbReference type="GO" id="GO:0071723">
    <property type="term" value="F:lipopeptide binding"/>
    <property type="evidence" value="ECO:0007669"/>
    <property type="project" value="TreeGrafter"/>
</dbReference>
<dbReference type="GO" id="GO:0009897">
    <property type="term" value="C:external side of plasma membrane"/>
    <property type="evidence" value="ECO:0007669"/>
    <property type="project" value="TreeGrafter"/>
</dbReference>
<dbReference type="PROSITE" id="PS50835">
    <property type="entry name" value="IG_LIKE"/>
    <property type="match status" value="1"/>
</dbReference>
<dbReference type="GO" id="GO:0001916">
    <property type="term" value="P:positive regulation of T cell mediated cytotoxicity"/>
    <property type="evidence" value="ECO:0007669"/>
    <property type="project" value="TreeGrafter"/>
</dbReference>
<reference evidence="4" key="2">
    <citation type="submission" date="2025-09" db="UniProtKB">
        <authorList>
            <consortium name="Ensembl"/>
        </authorList>
    </citation>
    <scope>IDENTIFICATION</scope>
</reference>
<evidence type="ECO:0000313" key="5">
    <source>
        <dbReference type="Proteomes" id="UP000694393"/>
    </source>
</evidence>
<proteinExistence type="predicted"/>
<evidence type="ECO:0000256" key="1">
    <source>
        <dbReference type="ARBA" id="ARBA00023180"/>
    </source>
</evidence>
<dbReference type="Proteomes" id="UP000694393">
    <property type="component" value="Unplaced"/>
</dbReference>
<dbReference type="GO" id="GO:0048006">
    <property type="term" value="P:antigen processing and presentation, endogenous lipid antigen via MHC class Ib"/>
    <property type="evidence" value="ECO:0007669"/>
    <property type="project" value="TreeGrafter"/>
</dbReference>
<dbReference type="GO" id="GO:0030883">
    <property type="term" value="F:endogenous lipid antigen binding"/>
    <property type="evidence" value="ECO:0007669"/>
    <property type="project" value="TreeGrafter"/>
</dbReference>
<dbReference type="GO" id="GO:0030884">
    <property type="term" value="F:exogenous lipid antigen binding"/>
    <property type="evidence" value="ECO:0007669"/>
    <property type="project" value="TreeGrafter"/>
</dbReference>
<dbReference type="PROSITE" id="PS00290">
    <property type="entry name" value="IG_MHC"/>
    <property type="match status" value="1"/>
</dbReference>
<dbReference type="InterPro" id="IPR003597">
    <property type="entry name" value="Ig_C1-set"/>
</dbReference>
<dbReference type="GO" id="GO:0005615">
    <property type="term" value="C:extracellular space"/>
    <property type="evidence" value="ECO:0007669"/>
    <property type="project" value="TreeGrafter"/>
</dbReference>
<dbReference type="Gene3D" id="2.60.40.10">
    <property type="entry name" value="Immunoglobulins"/>
    <property type="match status" value="1"/>
</dbReference>
<dbReference type="SUPFAM" id="SSF48726">
    <property type="entry name" value="Immunoglobulin"/>
    <property type="match status" value="1"/>
</dbReference>
<name>A0A8C8SQZ8_9SAUR</name>
<dbReference type="GO" id="GO:0006955">
    <property type="term" value="P:immune response"/>
    <property type="evidence" value="ECO:0007669"/>
    <property type="project" value="TreeGrafter"/>
</dbReference>
<evidence type="ECO:0000256" key="2">
    <source>
        <dbReference type="SAM" id="Phobius"/>
    </source>
</evidence>
<protein>
    <recommendedName>
        <fullName evidence="3">Ig-like domain-containing protein</fullName>
    </recommendedName>
</protein>
<dbReference type="InterPro" id="IPR011161">
    <property type="entry name" value="MHC_I-like_Ag-recog"/>
</dbReference>